<gene>
    <name evidence="6" type="ORF">UCDDS831_g06381</name>
</gene>
<keyword evidence="2 6" id="KW-0689">Ribosomal protein</keyword>
<name>A0A0G2FZQ2_9PEZI</name>
<reference evidence="6 7" key="1">
    <citation type="submission" date="2015-03" db="EMBL/GenBank/DDBJ databases">
        <authorList>
            <person name="Morales-Cruz A."/>
            <person name="Amrine K.C."/>
            <person name="Cantu D."/>
        </authorList>
    </citation>
    <scope>NUCLEOTIDE SEQUENCE [LARGE SCALE GENOMIC DNA]</scope>
    <source>
        <strain evidence="6">DS831</strain>
    </source>
</reference>
<dbReference type="EMBL" id="LAQI01000159">
    <property type="protein sequence ID" value="KKY17213.1"/>
    <property type="molecule type" value="Genomic_DNA"/>
</dbReference>
<comment type="similarity">
    <text evidence="1">Belongs to the bacterial ribosomal protein bL9 family.</text>
</comment>
<dbReference type="PANTHER" id="PTHR21368">
    <property type="entry name" value="50S RIBOSOMAL PROTEIN L9"/>
    <property type="match status" value="1"/>
</dbReference>
<keyword evidence="3" id="KW-0687">Ribonucleoprotein</keyword>
<dbReference type="InterPro" id="IPR009027">
    <property type="entry name" value="Ribosomal_bL9/RNase_H1_N"/>
</dbReference>
<organism evidence="6 7">
    <name type="scientific">Diplodia seriata</name>
    <dbReference type="NCBI Taxonomy" id="420778"/>
    <lineage>
        <taxon>Eukaryota</taxon>
        <taxon>Fungi</taxon>
        <taxon>Dikarya</taxon>
        <taxon>Ascomycota</taxon>
        <taxon>Pezizomycotina</taxon>
        <taxon>Dothideomycetes</taxon>
        <taxon>Dothideomycetes incertae sedis</taxon>
        <taxon>Botryosphaeriales</taxon>
        <taxon>Botryosphaeriaceae</taxon>
        <taxon>Diplodia</taxon>
    </lineage>
</organism>
<dbReference type="InterPro" id="IPR020070">
    <property type="entry name" value="Ribosomal_bL9_N"/>
</dbReference>
<dbReference type="GO" id="GO:0003735">
    <property type="term" value="F:structural constituent of ribosome"/>
    <property type="evidence" value="ECO:0007669"/>
    <property type="project" value="InterPro"/>
</dbReference>
<dbReference type="GO" id="GO:1990904">
    <property type="term" value="C:ribonucleoprotein complex"/>
    <property type="evidence" value="ECO:0007669"/>
    <property type="project" value="UniProtKB-KW"/>
</dbReference>
<dbReference type="Proteomes" id="UP000034182">
    <property type="component" value="Unassembled WGS sequence"/>
</dbReference>
<dbReference type="GO" id="GO:0006412">
    <property type="term" value="P:translation"/>
    <property type="evidence" value="ECO:0007669"/>
    <property type="project" value="InterPro"/>
</dbReference>
<protein>
    <submittedName>
        <fullName evidence="6">Putative ribosomal protein l9 rnase h1</fullName>
    </submittedName>
</protein>
<evidence type="ECO:0000313" key="7">
    <source>
        <dbReference type="Proteomes" id="UP000034182"/>
    </source>
</evidence>
<feature type="domain" description="Ribosomal protein L9" evidence="5">
    <location>
        <begin position="51"/>
        <end position="96"/>
    </location>
</feature>
<comment type="caution">
    <text evidence="6">The sequence shown here is derived from an EMBL/GenBank/DDBJ whole genome shotgun (WGS) entry which is preliminary data.</text>
</comment>
<dbReference type="InterPro" id="IPR036935">
    <property type="entry name" value="Ribosomal_bL9_N_sf"/>
</dbReference>
<evidence type="ECO:0000313" key="6">
    <source>
        <dbReference type="EMBL" id="KKY17213.1"/>
    </source>
</evidence>
<reference evidence="6 7" key="2">
    <citation type="submission" date="2015-05" db="EMBL/GenBank/DDBJ databases">
        <title>Distinctive expansion of gene families associated with plant cell wall degradation and secondary metabolism in the genomes of grapevine trunk pathogens.</title>
        <authorList>
            <person name="Lawrence D.P."/>
            <person name="Travadon R."/>
            <person name="Rolshausen P.E."/>
            <person name="Baumgartner K."/>
        </authorList>
    </citation>
    <scope>NUCLEOTIDE SEQUENCE [LARGE SCALE GENOMIC DNA]</scope>
    <source>
        <strain evidence="6">DS831</strain>
    </source>
</reference>
<dbReference type="GO" id="GO:0005840">
    <property type="term" value="C:ribosome"/>
    <property type="evidence" value="ECO:0007669"/>
    <property type="project" value="UniProtKB-KW"/>
</dbReference>
<sequence length="282" mass="31444">MSAPLRPSLLPQCTSCARRFANAGLRPWSPFHQQARGAKKASRLPQTHTLTVRLLKDVKAYGRKGSLVPVTRGMMRNQWFPARKADYVTPTQLRELKAEDVPVERNYMFGMDEPEAREEETGPEVLEIAPPKPIEVKGVSPERAMQLIDIFVPPRITLIKEIAKAQPGQTEPKEEPKEQPRPRGMSAADVLAAASAVPAKPADTRVRLHGSVSTADIVTFIKTQLMTNEEASRVVLSERDVQFLGGTEPNDDTRIKYLGDYEVEIKIKGSEGGVRRRLRIMS</sequence>
<dbReference type="InterPro" id="IPR000244">
    <property type="entry name" value="Ribosomal_bL9"/>
</dbReference>
<feature type="compositionally biased region" description="Basic and acidic residues" evidence="4">
    <location>
        <begin position="171"/>
        <end position="181"/>
    </location>
</feature>
<dbReference type="Pfam" id="PF01281">
    <property type="entry name" value="Ribosomal_L9_N"/>
    <property type="match status" value="1"/>
</dbReference>
<dbReference type="AlphaFoldDB" id="A0A0G2FZQ2"/>
<accession>A0A0G2FZQ2</accession>
<evidence type="ECO:0000256" key="1">
    <source>
        <dbReference type="ARBA" id="ARBA00010605"/>
    </source>
</evidence>
<proteinExistence type="inferred from homology"/>
<evidence type="ECO:0000259" key="5">
    <source>
        <dbReference type="Pfam" id="PF01281"/>
    </source>
</evidence>
<dbReference type="SUPFAM" id="SSF55658">
    <property type="entry name" value="L9 N-domain-like"/>
    <property type="match status" value="1"/>
</dbReference>
<evidence type="ECO:0000256" key="4">
    <source>
        <dbReference type="SAM" id="MobiDB-lite"/>
    </source>
</evidence>
<feature type="region of interest" description="Disordered" evidence="4">
    <location>
        <begin position="163"/>
        <end position="184"/>
    </location>
</feature>
<evidence type="ECO:0000256" key="2">
    <source>
        <dbReference type="ARBA" id="ARBA00022980"/>
    </source>
</evidence>
<dbReference type="Gene3D" id="3.40.5.10">
    <property type="entry name" value="Ribosomal protein L9, N-terminal domain"/>
    <property type="match status" value="1"/>
</dbReference>
<evidence type="ECO:0000256" key="3">
    <source>
        <dbReference type="ARBA" id="ARBA00023274"/>
    </source>
</evidence>